<proteinExistence type="predicted"/>
<evidence type="ECO:0000313" key="4">
    <source>
        <dbReference type="EMBL" id="NGO63157.1"/>
    </source>
</evidence>
<protein>
    <submittedName>
        <fullName evidence="4">TetR/AcrR family transcriptional regulator</fullName>
    </submittedName>
</protein>
<feature type="DNA-binding region" description="H-T-H motif" evidence="2">
    <location>
        <begin position="36"/>
        <end position="55"/>
    </location>
</feature>
<name>A0A6M1S1N1_9HYPH</name>
<feature type="domain" description="HTH tetR-type" evidence="3">
    <location>
        <begin position="13"/>
        <end position="73"/>
    </location>
</feature>
<dbReference type="AlphaFoldDB" id="A0A6M1S1N1"/>
<evidence type="ECO:0000256" key="1">
    <source>
        <dbReference type="ARBA" id="ARBA00023125"/>
    </source>
</evidence>
<gene>
    <name evidence="4" type="ORF">G6N76_05690</name>
</gene>
<dbReference type="InterPro" id="IPR041479">
    <property type="entry name" value="TetR_CgmR_C"/>
</dbReference>
<dbReference type="InterPro" id="IPR050109">
    <property type="entry name" value="HTH-type_TetR-like_transc_reg"/>
</dbReference>
<keyword evidence="5" id="KW-1185">Reference proteome</keyword>
<evidence type="ECO:0000256" key="2">
    <source>
        <dbReference type="PROSITE-ProRule" id="PRU00335"/>
    </source>
</evidence>
<dbReference type="RefSeq" id="WP_163904592.1">
    <property type="nucleotide sequence ID" value="NZ_CP048427.1"/>
</dbReference>
<dbReference type="GO" id="GO:0000976">
    <property type="term" value="F:transcription cis-regulatory region binding"/>
    <property type="evidence" value="ECO:0007669"/>
    <property type="project" value="TreeGrafter"/>
</dbReference>
<evidence type="ECO:0000259" key="3">
    <source>
        <dbReference type="PROSITE" id="PS50977"/>
    </source>
</evidence>
<sequence>MTESAYTRRKQPDLVRRALLDQTAALAVGGGPAAITIQAVADRAGVTKGGLLHHFASKQALVEAVFADLLEKLDQEIDLYMAEDSEMRGRFTRAYVRAIFADRKLGKSSPWAALSVSMISEPALRQLWSQWLERKLGEHRTTDDAPMLEIARLAADGVWLADLLQEDRETVRDLPHIERQLLALASSKPQGT</sequence>
<dbReference type="GO" id="GO:0003700">
    <property type="term" value="F:DNA-binding transcription factor activity"/>
    <property type="evidence" value="ECO:0007669"/>
    <property type="project" value="TreeGrafter"/>
</dbReference>
<dbReference type="PANTHER" id="PTHR30055">
    <property type="entry name" value="HTH-TYPE TRANSCRIPTIONAL REGULATOR RUTR"/>
    <property type="match status" value="1"/>
</dbReference>
<dbReference type="Proteomes" id="UP000477849">
    <property type="component" value="Unassembled WGS sequence"/>
</dbReference>
<dbReference type="Pfam" id="PF17937">
    <property type="entry name" value="TetR_C_28"/>
    <property type="match status" value="1"/>
</dbReference>
<dbReference type="EMBL" id="JAAKZH010000002">
    <property type="protein sequence ID" value="NGO63157.1"/>
    <property type="molecule type" value="Genomic_DNA"/>
</dbReference>
<accession>A0A6M1S1N1</accession>
<dbReference type="Gene3D" id="1.10.357.10">
    <property type="entry name" value="Tetracycline Repressor, domain 2"/>
    <property type="match status" value="1"/>
</dbReference>
<dbReference type="InterPro" id="IPR009057">
    <property type="entry name" value="Homeodomain-like_sf"/>
</dbReference>
<dbReference type="InterPro" id="IPR001647">
    <property type="entry name" value="HTH_TetR"/>
</dbReference>
<dbReference type="PROSITE" id="PS50977">
    <property type="entry name" value="HTH_TETR_2"/>
    <property type="match status" value="1"/>
</dbReference>
<evidence type="ECO:0000313" key="5">
    <source>
        <dbReference type="Proteomes" id="UP000477849"/>
    </source>
</evidence>
<keyword evidence="1 2" id="KW-0238">DNA-binding</keyword>
<dbReference type="Pfam" id="PF00440">
    <property type="entry name" value="TetR_N"/>
    <property type="match status" value="1"/>
</dbReference>
<comment type="caution">
    <text evidence="4">The sequence shown here is derived from an EMBL/GenBank/DDBJ whole genome shotgun (WGS) entry which is preliminary data.</text>
</comment>
<organism evidence="4 5">
    <name type="scientific">Rhizobium daejeonense</name>
    <dbReference type="NCBI Taxonomy" id="240521"/>
    <lineage>
        <taxon>Bacteria</taxon>
        <taxon>Pseudomonadati</taxon>
        <taxon>Pseudomonadota</taxon>
        <taxon>Alphaproteobacteria</taxon>
        <taxon>Hyphomicrobiales</taxon>
        <taxon>Rhizobiaceae</taxon>
        <taxon>Rhizobium/Agrobacterium group</taxon>
        <taxon>Rhizobium</taxon>
    </lineage>
</organism>
<dbReference type="InterPro" id="IPR036271">
    <property type="entry name" value="Tet_transcr_reg_TetR-rel_C_sf"/>
</dbReference>
<dbReference type="SUPFAM" id="SSF46689">
    <property type="entry name" value="Homeodomain-like"/>
    <property type="match status" value="1"/>
</dbReference>
<reference evidence="4 5" key="1">
    <citation type="submission" date="2020-02" db="EMBL/GenBank/DDBJ databases">
        <title>Genome sequence of the type strain CCBAU10050 of Rhizobium daejeonense.</title>
        <authorList>
            <person name="Gao J."/>
            <person name="Sun J."/>
        </authorList>
    </citation>
    <scope>NUCLEOTIDE SEQUENCE [LARGE SCALE GENOMIC DNA]</scope>
    <source>
        <strain evidence="4 5">CCBAU10050</strain>
    </source>
</reference>
<dbReference type="SUPFAM" id="SSF48498">
    <property type="entry name" value="Tetracyclin repressor-like, C-terminal domain"/>
    <property type="match status" value="1"/>
</dbReference>
<dbReference type="PANTHER" id="PTHR30055:SF148">
    <property type="entry name" value="TETR-FAMILY TRANSCRIPTIONAL REGULATOR"/>
    <property type="match status" value="1"/>
</dbReference>